<accession>A0A1L2CUE9</accession>
<dbReference type="EMBL" id="KU574722">
    <property type="protein sequence ID" value="AMM43639.1"/>
    <property type="molecule type" value="Genomic_DNA"/>
</dbReference>
<dbReference type="Proteomes" id="UP000223891">
    <property type="component" value="Segment"/>
</dbReference>
<name>A0A1L2CUE9_9CAUD</name>
<organism evidence="1 2">
    <name type="scientific">Pectobacterium phage vB_PcaM_CBB</name>
    <dbReference type="NCBI Taxonomy" id="2772511"/>
    <lineage>
        <taxon>Viruses</taxon>
        <taxon>Duplodnaviria</taxon>
        <taxon>Heunggongvirae</taxon>
        <taxon>Uroviricota</taxon>
        <taxon>Caudoviricetes</taxon>
        <taxon>Mimasvirus</taxon>
        <taxon>Mimasvirus CBB</taxon>
    </lineage>
</organism>
<evidence type="ECO:0000313" key="1">
    <source>
        <dbReference type="EMBL" id="AMM43639.1"/>
    </source>
</evidence>
<proteinExistence type="predicted"/>
<sequence length="93" mass="10894">MIFKTNHMFWDENESTGYRHVSVEYNDRVLMAVTSYKVMGVWGAQVIPMGFSFKQDEVQAFSDMFSVLPKLMEFMCSESLTVEEMQEFLLTIQ</sequence>
<keyword evidence="2" id="KW-1185">Reference proteome</keyword>
<protein>
    <submittedName>
        <fullName evidence="1">Uncharacterized protein</fullName>
    </submittedName>
</protein>
<reference evidence="2" key="1">
    <citation type="submission" date="2016-01" db="EMBL/GenBank/DDBJ databases">
        <title>Isolation and Characterization of Enterobacteria phage CBB.</title>
        <authorList>
            <person name="Buttimer C.T.H."/>
            <person name="Hendrix H."/>
            <person name="Alexandre H."/>
            <person name="O'Mahony J."/>
            <person name="Lavigne R."/>
            <person name="Coffey A."/>
        </authorList>
    </citation>
    <scope>NUCLEOTIDE SEQUENCE [LARGE SCALE GENOMIC DNA]</scope>
</reference>
<gene>
    <name evidence="1" type="ORF">CBB_74</name>
</gene>
<evidence type="ECO:0000313" key="2">
    <source>
        <dbReference type="Proteomes" id="UP000223891"/>
    </source>
</evidence>